<proteinExistence type="predicted"/>
<reference evidence="1 2" key="1">
    <citation type="journal article" date="2019" name="Nat. Plants">
        <title>Genome sequencing of Musa balbisiana reveals subgenome evolution and function divergence in polyploid bananas.</title>
        <authorList>
            <person name="Yao X."/>
        </authorList>
    </citation>
    <scope>NUCLEOTIDE SEQUENCE [LARGE SCALE GENOMIC DNA]</scope>
    <source>
        <strain evidence="2">cv. DH-PKW</strain>
        <tissue evidence="1">Leaves</tissue>
    </source>
</reference>
<dbReference type="EMBL" id="PYDT01000007">
    <property type="protein sequence ID" value="THU56181.1"/>
    <property type="molecule type" value="Genomic_DNA"/>
</dbReference>
<dbReference type="AlphaFoldDB" id="A0A4S8J463"/>
<protein>
    <submittedName>
        <fullName evidence="1">Uncharacterized protein</fullName>
    </submittedName>
</protein>
<sequence length="41" mass="5077">MENRARVLDSFRWSSSRLSFDSFLPIKWWSNFSSRIHPLRY</sequence>
<keyword evidence="2" id="KW-1185">Reference proteome</keyword>
<comment type="caution">
    <text evidence="1">The sequence shown here is derived from an EMBL/GenBank/DDBJ whole genome shotgun (WGS) entry which is preliminary data.</text>
</comment>
<gene>
    <name evidence="1" type="ORF">C4D60_Mb11t14550</name>
</gene>
<evidence type="ECO:0000313" key="1">
    <source>
        <dbReference type="EMBL" id="THU56181.1"/>
    </source>
</evidence>
<dbReference type="Proteomes" id="UP000317650">
    <property type="component" value="Chromosome 11"/>
</dbReference>
<organism evidence="1 2">
    <name type="scientific">Musa balbisiana</name>
    <name type="common">Banana</name>
    <dbReference type="NCBI Taxonomy" id="52838"/>
    <lineage>
        <taxon>Eukaryota</taxon>
        <taxon>Viridiplantae</taxon>
        <taxon>Streptophyta</taxon>
        <taxon>Embryophyta</taxon>
        <taxon>Tracheophyta</taxon>
        <taxon>Spermatophyta</taxon>
        <taxon>Magnoliopsida</taxon>
        <taxon>Liliopsida</taxon>
        <taxon>Zingiberales</taxon>
        <taxon>Musaceae</taxon>
        <taxon>Musa</taxon>
    </lineage>
</organism>
<evidence type="ECO:0000313" key="2">
    <source>
        <dbReference type="Proteomes" id="UP000317650"/>
    </source>
</evidence>
<accession>A0A4S8J463</accession>
<name>A0A4S8J463_MUSBA</name>